<keyword evidence="6" id="KW-0442">Lipid degradation</keyword>
<dbReference type="RefSeq" id="XP_004998816.1">
    <property type="nucleotide sequence ID" value="XM_004998759.1"/>
</dbReference>
<dbReference type="Gene3D" id="3.20.20.70">
    <property type="entry name" value="Aldolase class I"/>
    <property type="match status" value="1"/>
</dbReference>
<reference evidence="17" key="1">
    <citation type="submission" date="2009-08" db="EMBL/GenBank/DDBJ databases">
        <title>Annotation of Salpingoeca rosetta.</title>
        <authorList>
            <consortium name="The Broad Institute Genome Sequencing Platform"/>
            <person name="Russ C."/>
            <person name="Cuomo C."/>
            <person name="Burger G."/>
            <person name="Gray M.W."/>
            <person name="Holland P.W.H."/>
            <person name="King N."/>
            <person name="Lang F.B.F."/>
            <person name="Roger A.J."/>
            <person name="Ruiz-Trillo I."/>
            <person name="Young S.K."/>
            <person name="Zeng Q."/>
            <person name="Gargeya S."/>
            <person name="Alvarado L."/>
            <person name="Berlin A."/>
            <person name="Chapman S.B."/>
            <person name="Chen Z."/>
            <person name="Freedman E."/>
            <person name="Gellesch M."/>
            <person name="Goldberg J."/>
            <person name="Griggs A."/>
            <person name="Gujja S."/>
            <person name="Heilman E."/>
            <person name="Heiman D."/>
            <person name="Howarth C."/>
            <person name="Mehta T."/>
            <person name="Neiman D."/>
            <person name="Pearson M."/>
            <person name="Roberts A."/>
            <person name="Saif S."/>
            <person name="Shea T."/>
            <person name="Shenoy N."/>
            <person name="Sisk P."/>
            <person name="Stolte C."/>
            <person name="Sykes S."/>
            <person name="White J."/>
            <person name="Yandava C."/>
            <person name="Haas B."/>
            <person name="Nusbaum C."/>
            <person name="Birren B."/>
        </authorList>
    </citation>
    <scope>NUCLEOTIDE SEQUENCE [LARGE SCALE GENOMIC DNA]</scope>
    <source>
        <strain evidence="17">ATCC 50818</strain>
    </source>
</reference>
<evidence type="ECO:0000256" key="2">
    <source>
        <dbReference type="ARBA" id="ARBA00012657"/>
    </source>
</evidence>
<evidence type="ECO:0000313" key="17">
    <source>
        <dbReference type="EMBL" id="EGD72245.1"/>
    </source>
</evidence>
<comment type="similarity">
    <text evidence="1">Belongs to the glycosyl hydrolase 59 family.</text>
</comment>
<evidence type="ECO:0000259" key="15">
    <source>
        <dbReference type="Pfam" id="PF17387"/>
    </source>
</evidence>
<evidence type="ECO:0000256" key="7">
    <source>
        <dbReference type="ARBA" id="ARBA00023098"/>
    </source>
</evidence>
<feature type="domain" description="Glycosyl hydrolase family 59 C-terminal lectin" evidence="16">
    <location>
        <begin position="512"/>
        <end position="688"/>
    </location>
</feature>
<evidence type="ECO:0000256" key="9">
    <source>
        <dbReference type="ARBA" id="ARBA00023180"/>
    </source>
</evidence>
<dbReference type="Gene3D" id="3.20.20.80">
    <property type="entry name" value="Glycosidases"/>
    <property type="match status" value="1"/>
</dbReference>
<evidence type="ECO:0000256" key="6">
    <source>
        <dbReference type="ARBA" id="ARBA00022963"/>
    </source>
</evidence>
<evidence type="ECO:0000256" key="3">
    <source>
        <dbReference type="ARBA" id="ARBA00022729"/>
    </source>
</evidence>
<evidence type="ECO:0000256" key="12">
    <source>
        <dbReference type="PIRSR" id="PIRSR601286-50"/>
    </source>
</evidence>
<feature type="domain" description="Glycosyl hydrolase family 59 central" evidence="15">
    <location>
        <begin position="361"/>
        <end position="473"/>
    </location>
</feature>
<dbReference type="GO" id="GO:0006683">
    <property type="term" value="P:galactosylceramide catabolic process"/>
    <property type="evidence" value="ECO:0007669"/>
    <property type="project" value="InterPro"/>
</dbReference>
<dbReference type="AlphaFoldDB" id="F2TVZ9"/>
<feature type="domain" description="Glycosyl hydrolase family 59 catalytic" evidence="14">
    <location>
        <begin position="53"/>
        <end position="347"/>
    </location>
</feature>
<dbReference type="InterPro" id="IPR035394">
    <property type="entry name" value="Glyco_hydro_59_dom"/>
</dbReference>
<evidence type="ECO:0000256" key="11">
    <source>
        <dbReference type="ARBA" id="ARBA00033098"/>
    </source>
</evidence>
<evidence type="ECO:0000259" key="16">
    <source>
        <dbReference type="Pfam" id="PF21708"/>
    </source>
</evidence>
<dbReference type="GeneID" id="16067640"/>
<protein>
    <recommendedName>
        <fullName evidence="2">galactosylceramidase</fullName>
        <ecNumber evidence="2">3.2.1.46</ecNumber>
    </recommendedName>
    <alternativeName>
        <fullName evidence="11">Galactosylceramidase</fullName>
    </alternativeName>
</protein>
<dbReference type="PRINTS" id="PR00850">
    <property type="entry name" value="GLHYDRLASE59"/>
</dbReference>
<feature type="active site" description="Proton donor/acceptor" evidence="12">
    <location>
        <position position="196"/>
    </location>
</feature>
<keyword evidence="5" id="KW-0746">Sphingolipid metabolism</keyword>
<dbReference type="GO" id="GO:0004336">
    <property type="term" value="F:galactosylceramidase activity"/>
    <property type="evidence" value="ECO:0007669"/>
    <property type="project" value="UniProtKB-EC"/>
</dbReference>
<organism evidence="18">
    <name type="scientific">Salpingoeca rosetta (strain ATCC 50818 / BSB-021)</name>
    <dbReference type="NCBI Taxonomy" id="946362"/>
    <lineage>
        <taxon>Eukaryota</taxon>
        <taxon>Choanoflagellata</taxon>
        <taxon>Craspedida</taxon>
        <taxon>Salpingoecidae</taxon>
        <taxon>Salpingoeca</taxon>
    </lineage>
</organism>
<evidence type="ECO:0000256" key="13">
    <source>
        <dbReference type="SAM" id="SignalP"/>
    </source>
</evidence>
<dbReference type="SUPFAM" id="SSF51445">
    <property type="entry name" value="(Trans)glycosidases"/>
    <property type="match status" value="1"/>
</dbReference>
<dbReference type="InterPro" id="IPR013785">
    <property type="entry name" value="Aldolase_TIM"/>
</dbReference>
<evidence type="ECO:0000256" key="4">
    <source>
        <dbReference type="ARBA" id="ARBA00022801"/>
    </source>
</evidence>
<dbReference type="InterPro" id="IPR017853">
    <property type="entry name" value="GH"/>
</dbReference>
<dbReference type="InterPro" id="IPR035992">
    <property type="entry name" value="Ricin_B-like_lectins"/>
</dbReference>
<dbReference type="EC" id="3.2.1.46" evidence="2"/>
<dbReference type="Pfam" id="PF02057">
    <property type="entry name" value="Glyco_hydro_59"/>
    <property type="match status" value="1"/>
</dbReference>
<dbReference type="OrthoDB" id="440760at2759"/>
<dbReference type="InterPro" id="IPR001286">
    <property type="entry name" value="Glyco_hydro_59"/>
</dbReference>
<dbReference type="GO" id="GO:0016020">
    <property type="term" value="C:membrane"/>
    <property type="evidence" value="ECO:0007669"/>
    <property type="project" value="GOC"/>
</dbReference>
<keyword evidence="9" id="KW-0325">Glycoprotein</keyword>
<keyword evidence="3 13" id="KW-0732">Signal</keyword>
<dbReference type="Pfam" id="PF21708">
    <property type="entry name" value="Glyco_hydro_59_C"/>
    <property type="match status" value="1"/>
</dbReference>
<feature type="signal peptide" evidence="13">
    <location>
        <begin position="1"/>
        <end position="35"/>
    </location>
</feature>
<dbReference type="KEGG" id="sre:PTSG_00266"/>
<keyword evidence="8" id="KW-1015">Disulfide bond</keyword>
<dbReference type="SUPFAM" id="SSF50370">
    <property type="entry name" value="Ricin B-like lectins"/>
    <property type="match status" value="1"/>
</dbReference>
<evidence type="ECO:0000256" key="5">
    <source>
        <dbReference type="ARBA" id="ARBA00022919"/>
    </source>
</evidence>
<evidence type="ECO:0000259" key="14">
    <source>
        <dbReference type="Pfam" id="PF02057"/>
    </source>
</evidence>
<dbReference type="FunCoup" id="F2TVZ9">
    <property type="interactions" value="156"/>
</dbReference>
<dbReference type="InParanoid" id="F2TVZ9"/>
<dbReference type="PANTHER" id="PTHR15172:SF1">
    <property type="entry name" value="GALACTOCEREBROSIDASE"/>
    <property type="match status" value="1"/>
</dbReference>
<dbReference type="STRING" id="946362.F2TVZ9"/>
<feature type="active site" description="Nucleophile" evidence="12">
    <location>
        <position position="272"/>
    </location>
</feature>
<accession>F2TVZ9</accession>
<dbReference type="OMA" id="KYPKNGW"/>
<keyword evidence="7" id="KW-0443">Lipid metabolism</keyword>
<name>F2TVZ9_SALR5</name>
<sequence length="842" mass="90785">MAVALFGFGPVAAAQTLVLALVLATLTVGTHPTSAEGSGSTLIVDKAHVGEPLDAIGGLSGGGATSRLLIDYKEPQRSQILDYLFKPNFGASLHLLKVEIGGDSQSTDGTEPSHMHSKDDLDYKRGYEWWLMTEAKKRNPNIKLYGLAWAYPGWVGNGTSSPFSYPNLTADYISKWLQGAKSVYGLDVDYIGIWNERSSDATYVKTLRRTLDDAGFKHTQIVAKDGGADICNTLAKDKSYADAVSVIGLHYPSDFSDYSQCYALNKPLWASEESSSYDDLNGAACWARVITSHWALSRMTASIMWNLVGAYYHGTNWYASSMMTAVQPWSGHYWVSPVVWATAHVTQFTRPGWLYLNDSYGSGSLPNGGYYATLVDPNSSDFTITVVKIDHDHAPCTRPALPPFDVHAETVTFKLAPSMGGSSVPALAVWYSNFQNETQGIFKRLSDVHVGTDGTFSVHVPVGAMYTISTIRDGPQKGSHGPPPPSAPSFPLPYADAFDEVAESQEGKYLADQIGAFEVHADAQGNKVLRQMVPELPIGWSDHGSNGPVTVIGMREWQDVFVQVKVRLSSNITAHDPAACVAARVDQMWDRGIVFCVYASGNYTLSIGGPKQSNGQPADVVSQGQLPTPIHRDHWHTISITCVNSSASGMFDSGFAFRDVAVPALDTGFAAIGTNGWFAVEYDALSISEAGHWVPPAPKCANPKRGDKLGARPCATNGFNTTDQLFTLRADWTLVHDPTGLCAQAAGTGGGAAVALAACDPSNPMQQFKNDYTRVRNTEMPVFLDGQNPVSAALTGTLAGGVSVGGNGDWATWSYFPNTHQLRNQYTAKTNLGFPMCLTVMC</sequence>
<gene>
    <name evidence="17" type="ORF">PTSG_00266</name>
</gene>
<dbReference type="PANTHER" id="PTHR15172">
    <property type="entry name" value="GALACTOCEREBROSIDASE"/>
    <property type="match status" value="1"/>
</dbReference>
<dbReference type="Pfam" id="PF17387">
    <property type="entry name" value="Glyco_hydro_59M"/>
    <property type="match status" value="1"/>
</dbReference>
<feature type="chain" id="PRO_5003287006" description="galactosylceramidase" evidence="13">
    <location>
        <begin position="36"/>
        <end position="842"/>
    </location>
</feature>
<dbReference type="EMBL" id="GL832955">
    <property type="protein sequence ID" value="EGD72245.1"/>
    <property type="molecule type" value="Genomic_DNA"/>
</dbReference>
<keyword evidence="18" id="KW-1185">Reference proteome</keyword>
<dbReference type="InterPro" id="IPR049161">
    <property type="entry name" value="GH59_cat"/>
</dbReference>
<evidence type="ECO:0000256" key="8">
    <source>
        <dbReference type="ARBA" id="ARBA00023157"/>
    </source>
</evidence>
<dbReference type="Gene3D" id="2.80.10.50">
    <property type="match status" value="1"/>
</dbReference>
<evidence type="ECO:0000256" key="10">
    <source>
        <dbReference type="ARBA" id="ARBA00023295"/>
    </source>
</evidence>
<dbReference type="Proteomes" id="UP000007799">
    <property type="component" value="Unassembled WGS sequence"/>
</dbReference>
<proteinExistence type="inferred from homology"/>
<evidence type="ECO:0000256" key="1">
    <source>
        <dbReference type="ARBA" id="ARBA00005637"/>
    </source>
</evidence>
<dbReference type="GO" id="GO:0005764">
    <property type="term" value="C:lysosome"/>
    <property type="evidence" value="ECO:0007669"/>
    <property type="project" value="TreeGrafter"/>
</dbReference>
<evidence type="ECO:0000313" key="18">
    <source>
        <dbReference type="Proteomes" id="UP000007799"/>
    </source>
</evidence>
<dbReference type="eggNOG" id="ENOG502QQ1Q">
    <property type="taxonomic scope" value="Eukaryota"/>
</dbReference>
<dbReference type="InterPro" id="IPR049162">
    <property type="entry name" value="GH59_C"/>
</dbReference>
<dbReference type="Gene3D" id="2.60.120.560">
    <property type="entry name" value="Exo-inulinase, domain 1"/>
    <property type="match status" value="1"/>
</dbReference>
<keyword evidence="10" id="KW-0326">Glycosidase</keyword>
<keyword evidence="4" id="KW-0378">Hydrolase</keyword>